<evidence type="ECO:0000256" key="6">
    <source>
        <dbReference type="SAM" id="MobiDB-lite"/>
    </source>
</evidence>
<accession>A0AAD4DAZ4</accession>
<keyword evidence="4" id="KW-0862">Zinc</keyword>
<dbReference type="GO" id="GO:0008270">
    <property type="term" value="F:zinc ion binding"/>
    <property type="evidence" value="ECO:0007669"/>
    <property type="project" value="UniProtKB-KW"/>
</dbReference>
<dbReference type="Proteomes" id="UP001194580">
    <property type="component" value="Unassembled WGS sequence"/>
</dbReference>
<evidence type="ECO:0000259" key="7">
    <source>
        <dbReference type="PROSITE" id="PS51039"/>
    </source>
</evidence>
<dbReference type="SUPFAM" id="SSF118310">
    <property type="entry name" value="AN1-like Zinc finger"/>
    <property type="match status" value="2"/>
</dbReference>
<keyword evidence="9" id="KW-1185">Reference proteome</keyword>
<evidence type="ECO:0000256" key="3">
    <source>
        <dbReference type="ARBA" id="ARBA00022771"/>
    </source>
</evidence>
<name>A0AAD4DAZ4_9FUNG</name>
<protein>
    <submittedName>
        <fullName evidence="8">Zinc finger, AN1-type domain</fullName>
    </submittedName>
</protein>
<dbReference type="InterPro" id="IPR057357">
    <property type="entry name" value="Znf-C2H2_ZFAND2A/B"/>
</dbReference>
<proteinExistence type="predicted"/>
<dbReference type="PANTHER" id="PTHR14677:SF40">
    <property type="entry name" value="CDC48-ASSOCIATED UBIQUITIN-LIKE_ZINC FINGER PROTEIN 1"/>
    <property type="match status" value="1"/>
</dbReference>
<evidence type="ECO:0000256" key="4">
    <source>
        <dbReference type="ARBA" id="ARBA00022833"/>
    </source>
</evidence>
<feature type="domain" description="AN1-type" evidence="7">
    <location>
        <begin position="4"/>
        <end position="52"/>
    </location>
</feature>
<evidence type="ECO:0000313" key="9">
    <source>
        <dbReference type="Proteomes" id="UP001194580"/>
    </source>
</evidence>
<dbReference type="PROSITE" id="PS51039">
    <property type="entry name" value="ZF_AN1"/>
    <property type="match status" value="2"/>
</dbReference>
<evidence type="ECO:0000256" key="2">
    <source>
        <dbReference type="ARBA" id="ARBA00022737"/>
    </source>
</evidence>
<evidence type="ECO:0000256" key="1">
    <source>
        <dbReference type="ARBA" id="ARBA00022723"/>
    </source>
</evidence>
<dbReference type="InterPro" id="IPR035896">
    <property type="entry name" value="AN1-like_Znf"/>
</dbReference>
<feature type="region of interest" description="Disordered" evidence="6">
    <location>
        <begin position="136"/>
        <end position="224"/>
    </location>
</feature>
<keyword evidence="3 5" id="KW-0863">Zinc-finger</keyword>
<feature type="domain" description="AN1-type" evidence="7">
    <location>
        <begin position="97"/>
        <end position="145"/>
    </location>
</feature>
<dbReference type="AlphaFoldDB" id="A0AAD4DAZ4"/>
<evidence type="ECO:0000313" key="8">
    <source>
        <dbReference type="EMBL" id="KAG0272106.1"/>
    </source>
</evidence>
<dbReference type="EMBL" id="JAAAIL010000994">
    <property type="protein sequence ID" value="KAG0272106.1"/>
    <property type="molecule type" value="Genomic_DNA"/>
</dbReference>
<comment type="caution">
    <text evidence="8">The sequence shown here is derived from an EMBL/GenBank/DDBJ whole genome shotgun (WGS) entry which is preliminary data.</text>
</comment>
<dbReference type="PANTHER" id="PTHR14677">
    <property type="entry name" value="ARSENITE INDUCUBLE RNA ASSOCIATED PROTEIN AIP-1-RELATED"/>
    <property type="match status" value="1"/>
</dbReference>
<keyword evidence="2" id="KW-0677">Repeat</keyword>
<sequence length="224" mass="24292">MELPSIGKHCSDTTCSQLDFLPFTCQYCKQIYCQDHWRLEGHTCPNKEAATQQDQRVPICPLCDKPVPVKRGEDPNLRMEQHIAAGCPEPATTTSKPIYINSCNAKGCKSRSMIPIVCQSCRLNYCLKHRLEADHACAPPSRPARNGNQNGKANGQGAAKKPNGTASNNNSNDSNWSTKAANAARSARAAAAAQQRANTNSNTQSQSRQSSSAGKKDKDKCTIS</sequence>
<evidence type="ECO:0000256" key="5">
    <source>
        <dbReference type="PROSITE-ProRule" id="PRU00449"/>
    </source>
</evidence>
<dbReference type="InterPro" id="IPR000058">
    <property type="entry name" value="Znf_AN1"/>
</dbReference>
<feature type="compositionally biased region" description="Basic and acidic residues" evidence="6">
    <location>
        <begin position="214"/>
        <end position="224"/>
    </location>
</feature>
<feature type="compositionally biased region" description="Low complexity" evidence="6">
    <location>
        <begin position="146"/>
        <end position="213"/>
    </location>
</feature>
<keyword evidence="1" id="KW-0479">Metal-binding</keyword>
<dbReference type="Pfam" id="PF01428">
    <property type="entry name" value="zf-AN1"/>
    <property type="match status" value="2"/>
</dbReference>
<gene>
    <name evidence="8" type="primary">ZFAND2B</name>
    <name evidence="8" type="ORF">BGZ95_012163</name>
</gene>
<dbReference type="Pfam" id="PF25403">
    <property type="entry name" value="zf-C2H2_ZFAND2"/>
    <property type="match status" value="1"/>
</dbReference>
<dbReference type="Gene3D" id="4.10.1110.10">
    <property type="entry name" value="AN1-like Zinc finger"/>
    <property type="match status" value="2"/>
</dbReference>
<organism evidence="8 9">
    <name type="scientific">Linnemannia exigua</name>
    <dbReference type="NCBI Taxonomy" id="604196"/>
    <lineage>
        <taxon>Eukaryota</taxon>
        <taxon>Fungi</taxon>
        <taxon>Fungi incertae sedis</taxon>
        <taxon>Mucoromycota</taxon>
        <taxon>Mortierellomycotina</taxon>
        <taxon>Mortierellomycetes</taxon>
        <taxon>Mortierellales</taxon>
        <taxon>Mortierellaceae</taxon>
        <taxon>Linnemannia</taxon>
    </lineage>
</organism>
<dbReference type="SMART" id="SM00154">
    <property type="entry name" value="ZnF_AN1"/>
    <property type="match status" value="2"/>
</dbReference>
<reference evidence="8" key="1">
    <citation type="journal article" date="2020" name="Fungal Divers.">
        <title>Resolving the Mortierellaceae phylogeny through synthesis of multi-gene phylogenetics and phylogenomics.</title>
        <authorList>
            <person name="Vandepol N."/>
            <person name="Liber J."/>
            <person name="Desiro A."/>
            <person name="Na H."/>
            <person name="Kennedy M."/>
            <person name="Barry K."/>
            <person name="Grigoriev I.V."/>
            <person name="Miller A.N."/>
            <person name="O'Donnell K."/>
            <person name="Stajich J.E."/>
            <person name="Bonito G."/>
        </authorList>
    </citation>
    <scope>NUCLEOTIDE SEQUENCE</scope>
    <source>
        <strain evidence="8">NRRL 28262</strain>
    </source>
</reference>
<dbReference type="GO" id="GO:0005737">
    <property type="term" value="C:cytoplasm"/>
    <property type="evidence" value="ECO:0007669"/>
    <property type="project" value="TreeGrafter"/>
</dbReference>